<proteinExistence type="predicted"/>
<gene>
    <name evidence="1" type="ORF">HSB1_48070</name>
</gene>
<dbReference type="Proteomes" id="UP000007813">
    <property type="component" value="Unassembled WGS sequence"/>
</dbReference>
<evidence type="ECO:0000313" key="1">
    <source>
        <dbReference type="EMBL" id="EJN56990.1"/>
    </source>
</evidence>
<evidence type="ECO:0000313" key="2">
    <source>
        <dbReference type="Proteomes" id="UP000007813"/>
    </source>
</evidence>
<dbReference type="EMBL" id="ALJD01000017">
    <property type="protein sequence ID" value="EJN56990.1"/>
    <property type="molecule type" value="Genomic_DNA"/>
</dbReference>
<dbReference type="AlphaFoldDB" id="J2Z8P4"/>
<name>J2Z8P4_9EURY</name>
<comment type="caution">
    <text evidence="1">The sequence shown here is derived from an EMBL/GenBank/DDBJ whole genome shotgun (WGS) entry which is preliminary data.</text>
</comment>
<organism evidence="1 2">
    <name type="scientific">Halogranum salarium B-1</name>
    <dbReference type="NCBI Taxonomy" id="1210908"/>
    <lineage>
        <taxon>Archaea</taxon>
        <taxon>Methanobacteriati</taxon>
        <taxon>Methanobacteriota</taxon>
        <taxon>Stenosarchaea group</taxon>
        <taxon>Halobacteria</taxon>
        <taxon>Halobacteriales</taxon>
        <taxon>Haloferacaceae</taxon>
    </lineage>
</organism>
<reference evidence="1 2" key="1">
    <citation type="journal article" date="2012" name="J. Bacteriol.">
        <title>Draft Genome Sequence of the Extremely Halophilic Archaeon Halogranum salarium B-1T.</title>
        <authorList>
            <person name="Kim K.K."/>
            <person name="Lee K.C."/>
            <person name="Lee J.S."/>
        </authorList>
    </citation>
    <scope>NUCLEOTIDE SEQUENCE [LARGE SCALE GENOMIC DNA]</scope>
    <source>
        <strain evidence="1 2">B-1</strain>
    </source>
</reference>
<sequence>MNGNALIIDTHNGQLVELDELELSSGAFEQLVSRTKPTRLPTASLTEVVST</sequence>
<accession>J2Z8P4</accession>
<protein>
    <submittedName>
        <fullName evidence="1">Uncharacterized protein</fullName>
    </submittedName>
</protein>